<comment type="caution">
    <text evidence="3">The sequence shown here is derived from an EMBL/GenBank/DDBJ whole genome shotgun (WGS) entry which is preliminary data.</text>
</comment>
<evidence type="ECO:0000313" key="3">
    <source>
        <dbReference type="EMBL" id="MDF9747400.1"/>
    </source>
</evidence>
<sequence>MVRSSTIVNAVIGAVIGVVLSFIPLSPALGGAVAGFLEGPNERAGAIAGALAGVITFLPIVAGSFLLFGFLGLGLLGGAPGSGIAFASIFIFGFLFVVLVYTVGFSALGGFLGSYLAQEYPDRQRRTRDTIGFETDPERPSRSPDTVSTRDRDVDTTSLGDGDTDGTSPRDRDAEADRSASGGFEGDRYSERDRDRESDLE</sequence>
<feature type="transmembrane region" description="Helical" evidence="2">
    <location>
        <begin position="44"/>
        <end position="71"/>
    </location>
</feature>
<name>A0A9Q4L000_9EURY</name>
<feature type="transmembrane region" description="Helical" evidence="2">
    <location>
        <begin position="83"/>
        <end position="116"/>
    </location>
</feature>
<feature type="region of interest" description="Disordered" evidence="1">
    <location>
        <begin position="129"/>
        <end position="201"/>
    </location>
</feature>
<dbReference type="AlphaFoldDB" id="A0A9Q4L000"/>
<dbReference type="InterPro" id="IPR040493">
    <property type="entry name" value="DUF5518"/>
</dbReference>
<keyword evidence="2" id="KW-1133">Transmembrane helix</keyword>
<proteinExistence type="predicted"/>
<reference evidence="3" key="1">
    <citation type="submission" date="2022-06" db="EMBL/GenBank/DDBJ databases">
        <title>Natrinema sp. a new haloarchaeum isolate from saline soil.</title>
        <authorList>
            <person name="Strakova D."/>
            <person name="Galisteo C."/>
            <person name="Sanchez-Porro C."/>
            <person name="Ventosa A."/>
        </authorList>
    </citation>
    <scope>NUCLEOTIDE SEQUENCE</scope>
    <source>
        <strain evidence="3">S1CR25-10</strain>
    </source>
</reference>
<keyword evidence="2" id="KW-0472">Membrane</keyword>
<dbReference type="Proteomes" id="UP001154061">
    <property type="component" value="Unassembled WGS sequence"/>
</dbReference>
<keyword evidence="4" id="KW-1185">Reference proteome</keyword>
<dbReference type="Pfam" id="PF17647">
    <property type="entry name" value="DUF5518"/>
    <property type="match status" value="1"/>
</dbReference>
<evidence type="ECO:0000313" key="4">
    <source>
        <dbReference type="Proteomes" id="UP001154061"/>
    </source>
</evidence>
<feature type="compositionally biased region" description="Basic and acidic residues" evidence="1">
    <location>
        <begin position="168"/>
        <end position="178"/>
    </location>
</feature>
<dbReference type="EMBL" id="JAMQOT010000006">
    <property type="protein sequence ID" value="MDF9747400.1"/>
    <property type="molecule type" value="Genomic_DNA"/>
</dbReference>
<organism evidence="3 4">
    <name type="scientific">Natrinema salsiterrestre</name>
    <dbReference type="NCBI Taxonomy" id="2950540"/>
    <lineage>
        <taxon>Archaea</taxon>
        <taxon>Methanobacteriati</taxon>
        <taxon>Methanobacteriota</taxon>
        <taxon>Stenosarchaea group</taxon>
        <taxon>Halobacteria</taxon>
        <taxon>Halobacteriales</taxon>
        <taxon>Natrialbaceae</taxon>
        <taxon>Natrinema</taxon>
    </lineage>
</organism>
<feature type="transmembrane region" description="Helical" evidence="2">
    <location>
        <begin position="12"/>
        <end position="37"/>
    </location>
</feature>
<gene>
    <name evidence="3" type="ORF">NDI89_17570</name>
</gene>
<evidence type="ECO:0000256" key="1">
    <source>
        <dbReference type="SAM" id="MobiDB-lite"/>
    </source>
</evidence>
<feature type="compositionally biased region" description="Low complexity" evidence="1">
    <location>
        <begin position="156"/>
        <end position="167"/>
    </location>
</feature>
<keyword evidence="2" id="KW-0812">Transmembrane</keyword>
<accession>A0A9Q4L000</accession>
<feature type="compositionally biased region" description="Basic and acidic residues" evidence="1">
    <location>
        <begin position="185"/>
        <end position="201"/>
    </location>
</feature>
<dbReference type="RefSeq" id="WP_277523364.1">
    <property type="nucleotide sequence ID" value="NZ_JAMQOT010000006.1"/>
</dbReference>
<feature type="compositionally biased region" description="Basic and acidic residues" evidence="1">
    <location>
        <begin position="129"/>
        <end position="155"/>
    </location>
</feature>
<protein>
    <submittedName>
        <fullName evidence="3">DUF5518 domain-containing protein</fullName>
    </submittedName>
</protein>
<evidence type="ECO:0000256" key="2">
    <source>
        <dbReference type="SAM" id="Phobius"/>
    </source>
</evidence>